<comment type="caution">
    <text evidence="2">The sequence shown here is derived from an EMBL/GenBank/DDBJ whole genome shotgun (WGS) entry which is preliminary data.</text>
</comment>
<feature type="non-terminal residue" evidence="2">
    <location>
        <position position="1"/>
    </location>
</feature>
<dbReference type="PANTHER" id="PTHR30621">
    <property type="entry name" value="GLUTAMINE SYNTHETASE ADENYLYLTRANSFERASE"/>
    <property type="match status" value="1"/>
</dbReference>
<dbReference type="GO" id="GO:0000820">
    <property type="term" value="P:regulation of glutamine family amino acid metabolic process"/>
    <property type="evidence" value="ECO:0007669"/>
    <property type="project" value="TreeGrafter"/>
</dbReference>
<name>A0A6G3WWH4_9ACTN</name>
<dbReference type="InterPro" id="IPR005190">
    <property type="entry name" value="GlnE_rpt_dom"/>
</dbReference>
<accession>A0A6G3WWH4</accession>
<keyword evidence="2" id="KW-0808">Transferase</keyword>
<dbReference type="InterPro" id="IPR023057">
    <property type="entry name" value="GlnE"/>
</dbReference>
<dbReference type="InterPro" id="IPR043519">
    <property type="entry name" value="NT_sf"/>
</dbReference>
<sequence>FADSADPDAGLLGFRKVSDALGKTPWYLRLLRDEGAAAENLARVLSAGRLAPDLLMRAPEAVTILGDPEGLVPRTRAHLEQEILAAVGRAGDAESAVAVVRGVRRRELFRTTAADLIDSYGTEDNPAEQDLGALVDRVGSAVSDLNAATVAGALRAAVRARWGDTLPTRFAVIGMGRFGGHELGYGS</sequence>
<keyword evidence="2" id="KW-0548">Nucleotidyltransferase</keyword>
<dbReference type="SUPFAM" id="SSF81301">
    <property type="entry name" value="Nucleotidyltransferase"/>
    <property type="match status" value="1"/>
</dbReference>
<gene>
    <name evidence="2" type="ORF">G3M58_25330</name>
</gene>
<evidence type="ECO:0000313" key="2">
    <source>
        <dbReference type="EMBL" id="NEE09757.1"/>
    </source>
</evidence>
<dbReference type="Gene3D" id="3.30.460.10">
    <property type="entry name" value="Beta Polymerase, domain 2"/>
    <property type="match status" value="1"/>
</dbReference>
<reference evidence="2" key="1">
    <citation type="submission" date="2020-01" db="EMBL/GenBank/DDBJ databases">
        <title>Insect and environment-associated Actinomycetes.</title>
        <authorList>
            <person name="Currrie C."/>
            <person name="Chevrette M."/>
            <person name="Carlson C."/>
            <person name="Stubbendieck R."/>
            <person name="Wendt-Pienkowski E."/>
        </authorList>
    </citation>
    <scope>NUCLEOTIDE SEQUENCE</scope>
    <source>
        <strain evidence="2">SID7499</strain>
    </source>
</reference>
<evidence type="ECO:0000259" key="1">
    <source>
        <dbReference type="Pfam" id="PF03710"/>
    </source>
</evidence>
<dbReference type="EMBL" id="JAAGMN010002543">
    <property type="protein sequence ID" value="NEE09757.1"/>
    <property type="molecule type" value="Genomic_DNA"/>
</dbReference>
<organism evidence="2">
    <name type="scientific">Streptomyces sp. SID7499</name>
    <dbReference type="NCBI Taxonomy" id="2706086"/>
    <lineage>
        <taxon>Bacteria</taxon>
        <taxon>Bacillati</taxon>
        <taxon>Actinomycetota</taxon>
        <taxon>Actinomycetes</taxon>
        <taxon>Kitasatosporales</taxon>
        <taxon>Streptomycetaceae</taxon>
        <taxon>Streptomyces</taxon>
    </lineage>
</organism>
<protein>
    <submittedName>
        <fullName evidence="2">Bifunctional glutamine-synthetase adenylyltransferase/deadenyltransferase</fullName>
    </submittedName>
</protein>
<dbReference type="GO" id="GO:0008882">
    <property type="term" value="F:[glutamate-ammonia-ligase] adenylyltransferase activity"/>
    <property type="evidence" value="ECO:0007669"/>
    <property type="project" value="InterPro"/>
</dbReference>
<dbReference type="Pfam" id="PF03710">
    <property type="entry name" value="GlnE"/>
    <property type="match status" value="1"/>
</dbReference>
<feature type="non-terminal residue" evidence="2">
    <location>
        <position position="187"/>
    </location>
</feature>
<dbReference type="PANTHER" id="PTHR30621:SF0">
    <property type="entry name" value="BIFUNCTIONAL GLUTAMINE SYNTHETASE ADENYLYLTRANSFERASE_ADENYLYL-REMOVING ENZYME"/>
    <property type="match status" value="1"/>
</dbReference>
<dbReference type="GO" id="GO:0005829">
    <property type="term" value="C:cytosol"/>
    <property type="evidence" value="ECO:0007669"/>
    <property type="project" value="TreeGrafter"/>
</dbReference>
<proteinExistence type="predicted"/>
<feature type="domain" description="Glutamate-ammonia ligase adenylyltransferase repeated" evidence="1">
    <location>
        <begin position="39"/>
        <end position="187"/>
    </location>
</feature>
<dbReference type="AlphaFoldDB" id="A0A6G3WWH4"/>